<dbReference type="OrthoDB" id="3647at2759"/>
<dbReference type="CDD" id="cd02440">
    <property type="entry name" value="AdoMet_MTases"/>
    <property type="match status" value="1"/>
</dbReference>
<evidence type="ECO:0000313" key="2">
    <source>
        <dbReference type="EMBL" id="GMI47682.1"/>
    </source>
</evidence>
<dbReference type="EMBL" id="BRYA01000354">
    <property type="protein sequence ID" value="GMI47682.1"/>
    <property type="molecule type" value="Genomic_DNA"/>
</dbReference>
<dbReference type="SUPFAM" id="SSF48452">
    <property type="entry name" value="TPR-like"/>
    <property type="match status" value="1"/>
</dbReference>
<dbReference type="Proteomes" id="UP001165065">
    <property type="component" value="Unassembled WGS sequence"/>
</dbReference>
<sequence>MSGPEVVEPKVEELWKRARLMSGFGDERIRCLEDIVDMSPKHARAKALLGILLANRGGEENKRRALSLCRAAVDLKPEDLPLRIALGRLADGEEKRGALHTALQFDPDNLEAMVLLITASQSFGTQEEDIYMRIKQQIEDSDVDYHYALGAYFRRKDVTKCRHHYERVVLKMERAESDPKGLCDKARFWLCTLGGEGGENNTDFGAGVVKRCPREYITSLYKSFAPKFDELLVDKLQYRTPALLRESVNSFFADSSSCANFLDLGCGTGLSGLSFRSLVSDGAFVGVDLSPDMLEKAKERDCCYTELLCSDVETFVNEKAILKAAPFSLIVSCDVFVYLGSLDVVFENVKSVKSADGIFAFSVELLDEGRPMDYLCMNVARFAHKKSYIENLANAVGFEVLAMRESVLRKNAGDDVAGLLVVLK</sequence>
<gene>
    <name evidence="2" type="ORF">TrCOL_g1206</name>
</gene>
<evidence type="ECO:0000313" key="3">
    <source>
        <dbReference type="Proteomes" id="UP001165065"/>
    </source>
</evidence>
<protein>
    <recommendedName>
        <fullName evidence="1">Methyltransferase type 12 domain-containing protein</fullName>
    </recommendedName>
</protein>
<dbReference type="SUPFAM" id="SSF53335">
    <property type="entry name" value="S-adenosyl-L-methionine-dependent methyltransferases"/>
    <property type="match status" value="1"/>
</dbReference>
<proteinExistence type="predicted"/>
<comment type="caution">
    <text evidence="2">The sequence shown here is derived from an EMBL/GenBank/DDBJ whole genome shotgun (WGS) entry which is preliminary data.</text>
</comment>
<dbReference type="AlphaFoldDB" id="A0A9W7LFJ4"/>
<dbReference type="PANTHER" id="PTHR43861">
    <property type="entry name" value="TRANS-ACONITATE 2-METHYLTRANSFERASE-RELATED"/>
    <property type="match status" value="1"/>
</dbReference>
<dbReference type="Gene3D" id="1.25.40.10">
    <property type="entry name" value="Tetratricopeptide repeat domain"/>
    <property type="match status" value="1"/>
</dbReference>
<keyword evidence="3" id="KW-1185">Reference proteome</keyword>
<dbReference type="InterPro" id="IPR029063">
    <property type="entry name" value="SAM-dependent_MTases_sf"/>
</dbReference>
<feature type="domain" description="Methyltransferase type 12" evidence="1">
    <location>
        <begin position="262"/>
        <end position="358"/>
    </location>
</feature>
<dbReference type="Pfam" id="PF08242">
    <property type="entry name" value="Methyltransf_12"/>
    <property type="match status" value="1"/>
</dbReference>
<dbReference type="InterPro" id="IPR011990">
    <property type="entry name" value="TPR-like_helical_dom_sf"/>
</dbReference>
<dbReference type="Gene3D" id="3.40.50.150">
    <property type="entry name" value="Vaccinia Virus protein VP39"/>
    <property type="match status" value="1"/>
</dbReference>
<accession>A0A9W7LFJ4</accession>
<name>A0A9W7LFJ4_9STRA</name>
<dbReference type="InterPro" id="IPR013217">
    <property type="entry name" value="Methyltransf_12"/>
</dbReference>
<organism evidence="2 3">
    <name type="scientific">Triparma columacea</name>
    <dbReference type="NCBI Taxonomy" id="722753"/>
    <lineage>
        <taxon>Eukaryota</taxon>
        <taxon>Sar</taxon>
        <taxon>Stramenopiles</taxon>
        <taxon>Ochrophyta</taxon>
        <taxon>Bolidophyceae</taxon>
        <taxon>Parmales</taxon>
        <taxon>Triparmaceae</taxon>
        <taxon>Triparma</taxon>
    </lineage>
</organism>
<reference evidence="3" key="1">
    <citation type="journal article" date="2023" name="Commun. Biol.">
        <title>Genome analysis of Parmales, the sister group of diatoms, reveals the evolutionary specialization of diatoms from phago-mixotrophs to photoautotrophs.</title>
        <authorList>
            <person name="Ban H."/>
            <person name="Sato S."/>
            <person name="Yoshikawa S."/>
            <person name="Yamada K."/>
            <person name="Nakamura Y."/>
            <person name="Ichinomiya M."/>
            <person name="Sato N."/>
            <person name="Blanc-Mathieu R."/>
            <person name="Endo H."/>
            <person name="Kuwata A."/>
            <person name="Ogata H."/>
        </authorList>
    </citation>
    <scope>NUCLEOTIDE SEQUENCE [LARGE SCALE GENOMIC DNA]</scope>
</reference>
<evidence type="ECO:0000259" key="1">
    <source>
        <dbReference type="Pfam" id="PF08242"/>
    </source>
</evidence>